<keyword evidence="8" id="KW-1185">Reference proteome</keyword>
<dbReference type="NCBIfam" id="TIGR01557">
    <property type="entry name" value="myb_SHAQKYF"/>
    <property type="match status" value="1"/>
</dbReference>
<dbReference type="PANTHER" id="PTHR31314:SF168">
    <property type="entry name" value="MYB-LIKE HTH TRANSCRIPTIONAL REGULATOR FAMILY PROTEIN"/>
    <property type="match status" value="1"/>
</dbReference>
<feature type="domain" description="HTH myb-type" evidence="6">
    <location>
        <begin position="64"/>
        <end position="124"/>
    </location>
</feature>
<evidence type="ECO:0000313" key="8">
    <source>
        <dbReference type="Proteomes" id="UP000594638"/>
    </source>
</evidence>
<keyword evidence="4" id="KW-0539">Nucleus</keyword>
<dbReference type="Gene3D" id="1.10.10.60">
    <property type="entry name" value="Homeodomain-like"/>
    <property type="match status" value="1"/>
</dbReference>
<evidence type="ECO:0000256" key="4">
    <source>
        <dbReference type="ARBA" id="ARBA00023242"/>
    </source>
</evidence>
<protein>
    <submittedName>
        <fullName evidence="7">Two-component response regulator ORR24-like</fullName>
    </submittedName>
</protein>
<organism evidence="7 8">
    <name type="scientific">Olea europaea subsp. europaea</name>
    <dbReference type="NCBI Taxonomy" id="158383"/>
    <lineage>
        <taxon>Eukaryota</taxon>
        <taxon>Viridiplantae</taxon>
        <taxon>Streptophyta</taxon>
        <taxon>Embryophyta</taxon>
        <taxon>Tracheophyta</taxon>
        <taxon>Spermatophyta</taxon>
        <taxon>Magnoliopsida</taxon>
        <taxon>eudicotyledons</taxon>
        <taxon>Gunneridae</taxon>
        <taxon>Pentapetalae</taxon>
        <taxon>asterids</taxon>
        <taxon>lamiids</taxon>
        <taxon>Lamiales</taxon>
        <taxon>Oleaceae</taxon>
        <taxon>Oleeae</taxon>
        <taxon>Olea</taxon>
    </lineage>
</organism>
<dbReference type="SUPFAM" id="SSF46689">
    <property type="entry name" value="Homeodomain-like"/>
    <property type="match status" value="1"/>
</dbReference>
<dbReference type="InterPro" id="IPR017930">
    <property type="entry name" value="Myb_dom"/>
</dbReference>
<evidence type="ECO:0000313" key="7">
    <source>
        <dbReference type="EMBL" id="CAA2958038.1"/>
    </source>
</evidence>
<dbReference type="InterPro" id="IPR046955">
    <property type="entry name" value="PHR1-like"/>
</dbReference>
<sequence>MEGISGGAECSKVSPSAKNDDEDESTERTIIYEFGKTKDGMRSSSNSTVEEGYNIKLTVRPYARSKTPRLRWTPELHWRFVHAVEKLGGEDRATPKMVLELMKIKELNITHIKSHLQMYRNKKIDEPTQDQTLLTGRADRNIYNLRQLPLLPSFNQRYADASWNGNGKWMENSIMGQHTLNKTRPGCYSTDTERILSRHCNGLANHYFCTRISFSNEDSVRHSHELKDDQFGSWPGQARQNPVEEQKFQDKISSNFRRFPQNQEVPTTRESQTVTFPSLSAQPYNLKNAGFMNLDGTTNFQKQTTLKRKLGTDSDLDLNLSLGVESRNDENNLSLPLYTPSFLKLKYLKEDNNTENARGASTLDLTL</sequence>
<dbReference type="GO" id="GO:0005634">
    <property type="term" value="C:nucleus"/>
    <property type="evidence" value="ECO:0007669"/>
    <property type="project" value="UniProtKB-SubCell"/>
</dbReference>
<dbReference type="InterPro" id="IPR009057">
    <property type="entry name" value="Homeodomain-like_sf"/>
</dbReference>
<dbReference type="PROSITE" id="PS51294">
    <property type="entry name" value="HTH_MYB"/>
    <property type="match status" value="1"/>
</dbReference>
<keyword evidence="3" id="KW-0804">Transcription</keyword>
<evidence type="ECO:0000256" key="1">
    <source>
        <dbReference type="ARBA" id="ARBA00004123"/>
    </source>
</evidence>
<comment type="subcellular location">
    <subcellularLocation>
        <location evidence="1">Nucleus</location>
    </subcellularLocation>
</comment>
<dbReference type="AlphaFoldDB" id="A0A8S0PUL3"/>
<reference evidence="7 8" key="1">
    <citation type="submission" date="2019-12" db="EMBL/GenBank/DDBJ databases">
        <authorList>
            <person name="Alioto T."/>
            <person name="Alioto T."/>
            <person name="Gomez Garrido J."/>
        </authorList>
    </citation>
    <scope>NUCLEOTIDE SEQUENCE [LARGE SCALE GENOMIC DNA]</scope>
</reference>
<dbReference type="EMBL" id="CACTIH010000250">
    <property type="protein sequence ID" value="CAA2958038.1"/>
    <property type="molecule type" value="Genomic_DNA"/>
</dbReference>
<gene>
    <name evidence="7" type="ORF">OLEA9_A075422</name>
</gene>
<proteinExistence type="predicted"/>
<dbReference type="InterPro" id="IPR006447">
    <property type="entry name" value="Myb_dom_plants"/>
</dbReference>
<evidence type="ECO:0000256" key="2">
    <source>
        <dbReference type="ARBA" id="ARBA00023015"/>
    </source>
</evidence>
<keyword evidence="2" id="KW-0805">Transcription regulation</keyword>
<comment type="caution">
    <text evidence="7">The sequence shown here is derived from an EMBL/GenBank/DDBJ whole genome shotgun (WGS) entry which is preliminary data.</text>
</comment>
<name>A0A8S0PUL3_OLEEU</name>
<feature type="region of interest" description="Disordered" evidence="5">
    <location>
        <begin position="1"/>
        <end position="27"/>
    </location>
</feature>
<accession>A0A8S0PUL3</accession>
<dbReference type="GO" id="GO:0003677">
    <property type="term" value="F:DNA binding"/>
    <property type="evidence" value="ECO:0007669"/>
    <property type="project" value="InterPro"/>
</dbReference>
<dbReference type="FunFam" id="1.10.10.60:FF:000002">
    <property type="entry name" value="Myb family transcription factor"/>
    <property type="match status" value="1"/>
</dbReference>
<evidence type="ECO:0000256" key="3">
    <source>
        <dbReference type="ARBA" id="ARBA00023163"/>
    </source>
</evidence>
<dbReference type="PANTHER" id="PTHR31314">
    <property type="entry name" value="MYB FAMILY TRANSCRIPTION FACTOR PHL7-LIKE"/>
    <property type="match status" value="1"/>
</dbReference>
<dbReference type="InterPro" id="IPR001005">
    <property type="entry name" value="SANT/Myb"/>
</dbReference>
<dbReference type="Pfam" id="PF00249">
    <property type="entry name" value="Myb_DNA-binding"/>
    <property type="match status" value="1"/>
</dbReference>
<evidence type="ECO:0000259" key="6">
    <source>
        <dbReference type="PROSITE" id="PS51294"/>
    </source>
</evidence>
<dbReference type="OrthoDB" id="551907at2759"/>
<dbReference type="Proteomes" id="UP000594638">
    <property type="component" value="Unassembled WGS sequence"/>
</dbReference>
<dbReference type="GO" id="GO:0003700">
    <property type="term" value="F:DNA-binding transcription factor activity"/>
    <property type="evidence" value="ECO:0007669"/>
    <property type="project" value="InterPro"/>
</dbReference>
<dbReference type="Gramene" id="OE9A075422T1">
    <property type="protein sequence ID" value="OE9A075422C1"/>
    <property type="gene ID" value="OE9A075422"/>
</dbReference>
<evidence type="ECO:0000256" key="5">
    <source>
        <dbReference type="SAM" id="MobiDB-lite"/>
    </source>
</evidence>